<reference evidence="1" key="1">
    <citation type="submission" date="2021-02" db="EMBL/GenBank/DDBJ databases">
        <authorList>
            <person name="Nowell W R."/>
        </authorList>
    </citation>
    <scope>NUCLEOTIDE SEQUENCE</scope>
</reference>
<dbReference type="PANTHER" id="PTHR31630">
    <property type="entry name" value="PHYTANOYL-COA DIOXYGENASE-RELATED-RELATED"/>
    <property type="match status" value="1"/>
</dbReference>
<name>A0A818ZYN7_9BILA</name>
<evidence type="ECO:0000313" key="2">
    <source>
        <dbReference type="Proteomes" id="UP000663872"/>
    </source>
</evidence>
<sequence length="381" mass="44198">MNQIDYTTTSPRFSVTNNKELDEGLAYLNEHGYVVISDVMSQDKVNMNKELLWKFIENVSNGTIKRDDPETWSNQWPSFSSHGVISGFGIGQSEFLWSVRSNRQVKNIFARLWNTRQLLVSFDGCGVFRDWRYNSTWKTSGGWNHVDQNPKLKPDRCCVQGIVSLTDQNERIGGLIVYPRTHLRFTELCDVTKKSNDFVQVPSDHAIMDQGRTRGKLVHCRAGDLILWDSRLIHCNSPATAIEERRPDEHVDLLRIAVYVSMSPTTFVHDQTLDEFREKRKQMVENNYTLTHWSTELAVSRKVFFLMKHNLDIVFISNSFSWQEFREKRKQMVENNYTLTHWSTELAVSLGNHTDLPKLSLDTFGAYQKALIFGTNDENDE</sequence>
<dbReference type="InterPro" id="IPR008775">
    <property type="entry name" value="Phytyl_CoA_dOase-like"/>
</dbReference>
<dbReference type="PANTHER" id="PTHR31630:SF10">
    <property type="entry name" value="PHYTANOYL-COA DIOXYGENASE"/>
    <property type="match status" value="1"/>
</dbReference>
<gene>
    <name evidence="1" type="ORF">GRG538_LOCUS32800</name>
</gene>
<evidence type="ECO:0000313" key="1">
    <source>
        <dbReference type="EMBL" id="CAF3776439.1"/>
    </source>
</evidence>
<dbReference type="Gene3D" id="2.60.120.620">
    <property type="entry name" value="q2cbj1_9rhob like domain"/>
    <property type="match status" value="1"/>
</dbReference>
<organism evidence="1 2">
    <name type="scientific">Rotaria socialis</name>
    <dbReference type="NCBI Taxonomy" id="392032"/>
    <lineage>
        <taxon>Eukaryota</taxon>
        <taxon>Metazoa</taxon>
        <taxon>Spiralia</taxon>
        <taxon>Gnathifera</taxon>
        <taxon>Rotifera</taxon>
        <taxon>Eurotatoria</taxon>
        <taxon>Bdelloidea</taxon>
        <taxon>Philodinida</taxon>
        <taxon>Philodinidae</taxon>
        <taxon>Rotaria</taxon>
    </lineage>
</organism>
<evidence type="ECO:0008006" key="3">
    <source>
        <dbReference type="Google" id="ProtNLM"/>
    </source>
</evidence>
<proteinExistence type="predicted"/>
<accession>A0A818ZYN7</accession>
<protein>
    <recommendedName>
        <fullName evidence="3">Phytanoyl-CoA dioxygenase</fullName>
    </recommendedName>
</protein>
<dbReference type="EMBL" id="CAJNYT010005810">
    <property type="protein sequence ID" value="CAF3776439.1"/>
    <property type="molecule type" value="Genomic_DNA"/>
</dbReference>
<dbReference type="AlphaFoldDB" id="A0A818ZYN7"/>
<dbReference type="SUPFAM" id="SSF51197">
    <property type="entry name" value="Clavaminate synthase-like"/>
    <property type="match status" value="1"/>
</dbReference>
<dbReference type="Pfam" id="PF05721">
    <property type="entry name" value="PhyH"/>
    <property type="match status" value="1"/>
</dbReference>
<dbReference type="Proteomes" id="UP000663872">
    <property type="component" value="Unassembled WGS sequence"/>
</dbReference>
<comment type="caution">
    <text evidence="1">The sequence shown here is derived from an EMBL/GenBank/DDBJ whole genome shotgun (WGS) entry which is preliminary data.</text>
</comment>